<evidence type="ECO:0000259" key="11">
    <source>
        <dbReference type="PROSITE" id="PS50042"/>
    </source>
</evidence>
<comment type="caution">
    <text evidence="13">The sequence shown here is derived from an EMBL/GenBank/DDBJ whole genome shotgun (WGS) entry which is preliminary data.</text>
</comment>
<evidence type="ECO:0000256" key="8">
    <source>
        <dbReference type="PIRSR" id="PIRSR000548-1"/>
    </source>
</evidence>
<dbReference type="GO" id="GO:0005952">
    <property type="term" value="C:cAMP-dependent protein kinase complex"/>
    <property type="evidence" value="ECO:0007669"/>
    <property type="project" value="InterPro"/>
</dbReference>
<evidence type="ECO:0000256" key="9">
    <source>
        <dbReference type="SAM" id="Coils"/>
    </source>
</evidence>
<dbReference type="PRINTS" id="PR00103">
    <property type="entry name" value="CAMPKINASE"/>
</dbReference>
<dbReference type="GO" id="GO:0033554">
    <property type="term" value="P:cellular response to stress"/>
    <property type="evidence" value="ECO:0007669"/>
    <property type="project" value="UniProtKB-ARBA"/>
</dbReference>
<organism evidence="13 14">
    <name type="scientific">Polarella glacialis</name>
    <name type="common">Dinoflagellate</name>
    <dbReference type="NCBI Taxonomy" id="89957"/>
    <lineage>
        <taxon>Eukaryota</taxon>
        <taxon>Sar</taxon>
        <taxon>Alveolata</taxon>
        <taxon>Dinophyceae</taxon>
        <taxon>Suessiales</taxon>
        <taxon>Suessiaceae</taxon>
        <taxon>Polarella</taxon>
    </lineage>
</organism>
<dbReference type="InterPro" id="IPR000595">
    <property type="entry name" value="cNMP-bd_dom"/>
</dbReference>
<gene>
    <name evidence="12" type="ORF">PGLA1383_LOCUS49073</name>
    <name evidence="13" type="ORF">PGLA2088_LOCUS38192</name>
</gene>
<dbReference type="OrthoDB" id="417078at2759"/>
<dbReference type="Gene3D" id="2.60.120.10">
    <property type="entry name" value="Jelly Rolls"/>
    <property type="match status" value="2"/>
</dbReference>
<dbReference type="PROSITE" id="PS00888">
    <property type="entry name" value="CNMP_BINDING_1"/>
    <property type="match status" value="1"/>
</dbReference>
<protein>
    <recommendedName>
        <fullName evidence="2">cAMP-dependent protein kinase regulatory subunit</fullName>
    </recommendedName>
</protein>
<dbReference type="EMBL" id="CAJNNV010030650">
    <property type="protein sequence ID" value="CAE8633160.1"/>
    <property type="molecule type" value="Genomic_DNA"/>
</dbReference>
<dbReference type="InterPro" id="IPR014710">
    <property type="entry name" value="RmlC-like_jellyroll"/>
</dbReference>
<name>A0A813KXM0_POLGL</name>
<dbReference type="SUPFAM" id="SSF51206">
    <property type="entry name" value="cAMP-binding domain-like"/>
    <property type="match status" value="2"/>
</dbReference>
<feature type="region of interest" description="Disordered" evidence="10">
    <location>
        <begin position="91"/>
        <end position="120"/>
    </location>
</feature>
<dbReference type="InterPro" id="IPR012198">
    <property type="entry name" value="cAMP_dep_PK_reg_su"/>
</dbReference>
<evidence type="ECO:0000313" key="14">
    <source>
        <dbReference type="Proteomes" id="UP000626109"/>
    </source>
</evidence>
<dbReference type="CDD" id="cd22964">
    <property type="entry name" value="DD_CrRSP_unchar"/>
    <property type="match status" value="1"/>
</dbReference>
<dbReference type="AlphaFoldDB" id="A0A813KXM0"/>
<dbReference type="FunFam" id="2.60.120.10:FF:000039">
    <property type="entry name" value="cAMP-dependent protein kinase regulatory subunit"/>
    <property type="match status" value="1"/>
</dbReference>
<dbReference type="Pfam" id="PF00027">
    <property type="entry name" value="cNMP_binding"/>
    <property type="match status" value="2"/>
</dbReference>
<feature type="domain" description="Cyclic nucleotide-binding" evidence="11">
    <location>
        <begin position="286"/>
        <end position="400"/>
    </location>
</feature>
<dbReference type="PIRSF" id="PIRSF000548">
    <property type="entry name" value="PK_regulatory"/>
    <property type="match status" value="1"/>
</dbReference>
<dbReference type="Proteomes" id="UP000626109">
    <property type="component" value="Unassembled WGS sequence"/>
</dbReference>
<evidence type="ECO:0000313" key="15">
    <source>
        <dbReference type="Proteomes" id="UP000654075"/>
    </source>
</evidence>
<dbReference type="PROSITE" id="PS50042">
    <property type="entry name" value="CNMP_BINDING_3"/>
    <property type="match status" value="2"/>
</dbReference>
<feature type="binding site" evidence="8">
    <location>
        <position position="242"/>
    </location>
    <ligand>
        <name>3',5'-cyclic AMP</name>
        <dbReference type="ChEBI" id="CHEBI:58165"/>
        <label>1</label>
    </ligand>
</feature>
<evidence type="ECO:0000313" key="12">
    <source>
        <dbReference type="EMBL" id="CAE8633160.1"/>
    </source>
</evidence>
<evidence type="ECO:0000313" key="13">
    <source>
        <dbReference type="EMBL" id="CAE8714794.1"/>
    </source>
</evidence>
<dbReference type="EMBL" id="CAJNNW010032675">
    <property type="protein sequence ID" value="CAE8714794.1"/>
    <property type="molecule type" value="Genomic_DNA"/>
</dbReference>
<dbReference type="GO" id="GO:0034236">
    <property type="term" value="F:protein kinase A catalytic subunit binding"/>
    <property type="evidence" value="ECO:0007669"/>
    <property type="project" value="TreeGrafter"/>
</dbReference>
<dbReference type="GO" id="GO:0030552">
    <property type="term" value="F:cAMP binding"/>
    <property type="evidence" value="ECO:0007669"/>
    <property type="project" value="UniProtKB-KW"/>
</dbReference>
<dbReference type="GO" id="GO:0004862">
    <property type="term" value="F:cAMP-dependent protein kinase inhibitor activity"/>
    <property type="evidence" value="ECO:0007669"/>
    <property type="project" value="TreeGrafter"/>
</dbReference>
<dbReference type="PANTHER" id="PTHR11635">
    <property type="entry name" value="CAMP-DEPENDENT PROTEIN KINASE REGULATORY CHAIN"/>
    <property type="match status" value="1"/>
</dbReference>
<keyword evidence="9" id="KW-0175">Coiled coil</keyword>
<dbReference type="InterPro" id="IPR018488">
    <property type="entry name" value="cNMP-bd_CS"/>
</dbReference>
<evidence type="ECO:0000256" key="10">
    <source>
        <dbReference type="SAM" id="MobiDB-lite"/>
    </source>
</evidence>
<evidence type="ECO:0000256" key="3">
    <source>
        <dbReference type="ARBA" id="ARBA00022553"/>
    </source>
</evidence>
<keyword evidence="15" id="KW-1185">Reference proteome</keyword>
<feature type="compositionally biased region" description="Acidic residues" evidence="10">
    <location>
        <begin position="96"/>
        <end position="109"/>
    </location>
</feature>
<accession>A0A813KXM0</accession>
<dbReference type="OMA" id="YELYMNA"/>
<feature type="coiled-coil region" evidence="9">
    <location>
        <begin position="61"/>
        <end position="88"/>
    </location>
</feature>
<evidence type="ECO:0000256" key="5">
    <source>
        <dbReference type="ARBA" id="ARBA00022737"/>
    </source>
</evidence>
<feature type="domain" description="Cyclic nucleotide-binding" evidence="11">
    <location>
        <begin position="164"/>
        <end position="283"/>
    </location>
</feature>
<dbReference type="SMART" id="SM00100">
    <property type="entry name" value="cNMP"/>
    <property type="match status" value="2"/>
</dbReference>
<keyword evidence="4 8" id="KW-0116">cAMP-binding</keyword>
<proteinExistence type="inferred from homology"/>
<feature type="binding site" evidence="8">
    <location>
        <position position="360"/>
    </location>
    <ligand>
        <name>3',5'-cyclic AMP</name>
        <dbReference type="ChEBI" id="CHEBI:58165"/>
        <label>2</label>
    </ligand>
</feature>
<evidence type="ECO:0000256" key="4">
    <source>
        <dbReference type="ARBA" id="ARBA00022566"/>
    </source>
</evidence>
<dbReference type="PANTHER" id="PTHR11635:SF152">
    <property type="entry name" value="CAMP-DEPENDENT PROTEIN KINASE TYPE I REGULATORY SUBUNIT-RELATED"/>
    <property type="match status" value="1"/>
</dbReference>
<dbReference type="PROSITE" id="PS00889">
    <property type="entry name" value="CNMP_BINDING_2"/>
    <property type="match status" value="1"/>
</dbReference>
<keyword evidence="3" id="KW-0597">Phosphoprotein</keyword>
<feature type="binding site" evidence="8">
    <location>
        <position position="233"/>
    </location>
    <ligand>
        <name>3',5'-cyclic AMP</name>
        <dbReference type="ChEBI" id="CHEBI:58165"/>
        <label>1</label>
    </ligand>
</feature>
<reference evidence="13" key="1">
    <citation type="submission" date="2021-02" db="EMBL/GenBank/DDBJ databases">
        <authorList>
            <person name="Dougan E. K."/>
            <person name="Rhodes N."/>
            <person name="Thang M."/>
            <person name="Chan C."/>
        </authorList>
    </citation>
    <scope>NUCLEOTIDE SEQUENCE</scope>
</reference>
<feature type="compositionally biased region" description="Basic and acidic residues" evidence="10">
    <location>
        <begin position="110"/>
        <end position="120"/>
    </location>
</feature>
<evidence type="ECO:0000256" key="6">
    <source>
        <dbReference type="ARBA" id="ARBA00022741"/>
    </source>
</evidence>
<evidence type="ECO:0000256" key="2">
    <source>
        <dbReference type="ARBA" id="ARBA00020355"/>
    </source>
</evidence>
<dbReference type="Proteomes" id="UP000654075">
    <property type="component" value="Unassembled WGS sequence"/>
</dbReference>
<keyword evidence="5" id="KW-0677">Repeat</keyword>
<dbReference type="GO" id="GO:0005829">
    <property type="term" value="C:cytosol"/>
    <property type="evidence" value="ECO:0007669"/>
    <property type="project" value="TreeGrafter"/>
</dbReference>
<dbReference type="InterPro" id="IPR050503">
    <property type="entry name" value="cAMP-dep_PK_reg_su-like"/>
</dbReference>
<feature type="binding site" evidence="8">
    <location>
        <position position="351"/>
    </location>
    <ligand>
        <name>3',5'-cyclic AMP</name>
        <dbReference type="ChEBI" id="CHEBI:58165"/>
        <label>2</label>
    </ligand>
</feature>
<dbReference type="InterPro" id="IPR018490">
    <property type="entry name" value="cNMP-bd_dom_sf"/>
</dbReference>
<evidence type="ECO:0000256" key="1">
    <source>
        <dbReference type="ARBA" id="ARBA00005753"/>
    </source>
</evidence>
<evidence type="ECO:0000256" key="7">
    <source>
        <dbReference type="ARBA" id="ARBA00023149"/>
    </source>
</evidence>
<keyword evidence="6 8" id="KW-0547">Nucleotide-binding</keyword>
<dbReference type="CDD" id="cd00038">
    <property type="entry name" value="CAP_ED"/>
    <property type="match status" value="2"/>
</dbReference>
<comment type="similarity">
    <text evidence="1">Belongs to the cAMP-dependent kinase regulatory chain family.</text>
</comment>
<sequence length="400" mass="44719">MSVVDGLPFAEDKKKYILDVLDPILEEMVSDVLTEMPKVPLDFMIAWLTKRSGLAPSASSQKSLMQRNLQLKQELKQLTGSLEEAGQAIDTHEAHESEEEEDDDCEEIPESFKKSEESMGKARQSVSAEAYGTWNQKKAYTPPVIAKTDEQKDRLKKTLLKSFMFSALEPKDMEIITMAMKECNFAEGLKVITEGEDGDFLFVIESGALNCTKNIGGEDKVVKTVNTGDVFGELALLYNCPRAATVVAKEASVCWQLDRESFNHIVKDAAVARRNKYDQFLQSVTLISSIDAYERSQIADALVPEVYNKGDTIVNQDEPGDKFYIIEEGSLYANKGDKRVMDYKVGDYFGELALLKNQPRACSIIVESDTCKVLSMTRNSFNKMLGPLQGLLSRQVMNYA</sequence>
<keyword evidence="7 8" id="KW-0114">cAMP</keyword>